<dbReference type="Proteomes" id="UP000182192">
    <property type="component" value="Unassembled WGS sequence"/>
</dbReference>
<feature type="domain" description="HTH araC/xylS-type" evidence="4">
    <location>
        <begin position="226"/>
        <end position="324"/>
    </location>
</feature>
<keyword evidence="2 5" id="KW-0238">DNA-binding</keyword>
<organism evidence="5 6">
    <name type="scientific">Ruminococcus albus</name>
    <dbReference type="NCBI Taxonomy" id="1264"/>
    <lineage>
        <taxon>Bacteria</taxon>
        <taxon>Bacillati</taxon>
        <taxon>Bacillota</taxon>
        <taxon>Clostridia</taxon>
        <taxon>Eubacteriales</taxon>
        <taxon>Oscillospiraceae</taxon>
        <taxon>Ruminococcus</taxon>
    </lineage>
</organism>
<protein>
    <submittedName>
        <fullName evidence="5">AraC-type DNA-binding protein</fullName>
    </submittedName>
</protein>
<dbReference type="AlphaFoldDB" id="A0A1I1JY60"/>
<evidence type="ECO:0000256" key="3">
    <source>
        <dbReference type="ARBA" id="ARBA00023163"/>
    </source>
</evidence>
<dbReference type="PANTHER" id="PTHR47894:SF1">
    <property type="entry name" value="HTH-TYPE TRANSCRIPTIONAL REGULATOR VQSM"/>
    <property type="match status" value="1"/>
</dbReference>
<dbReference type="Pfam" id="PF12833">
    <property type="entry name" value="HTH_18"/>
    <property type="match status" value="1"/>
</dbReference>
<dbReference type="PANTHER" id="PTHR47894">
    <property type="entry name" value="HTH-TYPE TRANSCRIPTIONAL REGULATOR GADX"/>
    <property type="match status" value="1"/>
</dbReference>
<dbReference type="InterPro" id="IPR009057">
    <property type="entry name" value="Homeodomain-like_sf"/>
</dbReference>
<dbReference type="SMART" id="SM00342">
    <property type="entry name" value="HTH_ARAC"/>
    <property type="match status" value="1"/>
</dbReference>
<dbReference type="Pfam" id="PF12625">
    <property type="entry name" value="Arabinose_bd"/>
    <property type="match status" value="1"/>
</dbReference>
<sequence length="325" mass="37257">MKRFIIDGRYVELLKHYHISLEEILRKTELPGDVFSHKTPTMTEEQYFRFIETLGSYATDPQMAIQIACTDKIESFSPPIFASYCSKNGLVWIERLARYKALIGPMRLILTKTEDTLIVELTTAQGHPLPQFLAETETVFLVNLIRKATKEEIAPVSAEMIQPPDTNDFAEYLKTKITKSERNAVTFSLADLTLPFITHDEAMWSYFEPELNKRLAELDIDESTAARVRSALTELLPGGACSIEDVAEKIGLSKRTLQRKLSEENTTFQIQHNSVREMLAKHYIRNTDMTTNDIAFLLGYQEINSFIRAFSLWTGESISEYRNHK</sequence>
<accession>A0A1I1JY60</accession>
<keyword evidence="1" id="KW-0805">Transcription regulation</keyword>
<dbReference type="EMBL" id="FOKQ01000014">
    <property type="protein sequence ID" value="SFC50703.1"/>
    <property type="molecule type" value="Genomic_DNA"/>
</dbReference>
<dbReference type="SUPFAM" id="SSF46689">
    <property type="entry name" value="Homeodomain-like"/>
    <property type="match status" value="1"/>
</dbReference>
<dbReference type="GO" id="GO:0003700">
    <property type="term" value="F:DNA-binding transcription factor activity"/>
    <property type="evidence" value="ECO:0007669"/>
    <property type="project" value="InterPro"/>
</dbReference>
<dbReference type="InterPro" id="IPR018060">
    <property type="entry name" value="HTH_AraC"/>
</dbReference>
<dbReference type="GO" id="GO:0000976">
    <property type="term" value="F:transcription cis-regulatory region binding"/>
    <property type="evidence" value="ECO:0007669"/>
    <property type="project" value="TreeGrafter"/>
</dbReference>
<dbReference type="GO" id="GO:0005829">
    <property type="term" value="C:cytosol"/>
    <property type="evidence" value="ECO:0007669"/>
    <property type="project" value="TreeGrafter"/>
</dbReference>
<proteinExistence type="predicted"/>
<dbReference type="RefSeq" id="WP_074961267.1">
    <property type="nucleotide sequence ID" value="NZ_FOKQ01000014.1"/>
</dbReference>
<reference evidence="5 6" key="1">
    <citation type="submission" date="2016-10" db="EMBL/GenBank/DDBJ databases">
        <authorList>
            <person name="de Groot N.N."/>
        </authorList>
    </citation>
    <scope>NUCLEOTIDE SEQUENCE [LARGE SCALE GENOMIC DNA]</scope>
    <source>
        <strain evidence="5 6">AR67</strain>
    </source>
</reference>
<dbReference type="InterPro" id="IPR032687">
    <property type="entry name" value="AraC-type_N"/>
</dbReference>
<name>A0A1I1JY60_RUMAL</name>
<dbReference type="OrthoDB" id="2599717at2"/>
<keyword evidence="3" id="KW-0804">Transcription</keyword>
<evidence type="ECO:0000256" key="2">
    <source>
        <dbReference type="ARBA" id="ARBA00023125"/>
    </source>
</evidence>
<evidence type="ECO:0000313" key="5">
    <source>
        <dbReference type="EMBL" id="SFC50703.1"/>
    </source>
</evidence>
<evidence type="ECO:0000256" key="1">
    <source>
        <dbReference type="ARBA" id="ARBA00023015"/>
    </source>
</evidence>
<gene>
    <name evidence="5" type="ORF">SAMN02910406_01834</name>
</gene>
<evidence type="ECO:0000313" key="6">
    <source>
        <dbReference type="Proteomes" id="UP000182192"/>
    </source>
</evidence>
<dbReference type="Gene3D" id="1.10.10.60">
    <property type="entry name" value="Homeodomain-like"/>
    <property type="match status" value="1"/>
</dbReference>
<dbReference type="PROSITE" id="PS01124">
    <property type="entry name" value="HTH_ARAC_FAMILY_2"/>
    <property type="match status" value="1"/>
</dbReference>
<evidence type="ECO:0000259" key="4">
    <source>
        <dbReference type="PROSITE" id="PS01124"/>
    </source>
</evidence>